<keyword evidence="1" id="KW-0812">Transmembrane</keyword>
<organism evidence="2 3">
    <name type="scientific">Porphyromonas loveana</name>
    <dbReference type="NCBI Taxonomy" id="1884669"/>
    <lineage>
        <taxon>Bacteria</taxon>
        <taxon>Pseudomonadati</taxon>
        <taxon>Bacteroidota</taxon>
        <taxon>Bacteroidia</taxon>
        <taxon>Bacteroidales</taxon>
        <taxon>Porphyromonadaceae</taxon>
        <taxon>Porphyromonas</taxon>
    </lineage>
</organism>
<sequence length="163" mass="18625">MMKRIGYKTKNRLSEVEIGQLLDRYFDGFTTEGEEEQLRRYFATEDLPEEWQHLRPLFGYITCRRAIDGHSQSASHHSWIRRSGVRRTLWTVGSVSVAAAAALVLVFRQPQVDNSLPLPTTSSYAVVNGVHVDDPELVRLYAQEAFDDVAIDRQELAQELFGL</sequence>
<dbReference type="OrthoDB" id="1014141at2"/>
<protein>
    <submittedName>
        <fullName evidence="2">Uncharacterized protein</fullName>
    </submittedName>
</protein>
<dbReference type="GeneID" id="94550190"/>
<keyword evidence="1" id="KW-1133">Transmembrane helix</keyword>
<evidence type="ECO:0000256" key="1">
    <source>
        <dbReference type="SAM" id="Phobius"/>
    </source>
</evidence>
<dbReference type="EMBL" id="QEKY01000003">
    <property type="protein sequence ID" value="PVZ13432.1"/>
    <property type="molecule type" value="Genomic_DNA"/>
</dbReference>
<gene>
    <name evidence="2" type="ORF">C7382_103129</name>
</gene>
<reference evidence="2 3" key="1">
    <citation type="submission" date="2018-04" db="EMBL/GenBank/DDBJ databases">
        <title>Genomic Encyclopedia of Type Strains, Phase IV (KMG-IV): sequencing the most valuable type-strain genomes for metagenomic binning, comparative biology and taxonomic classification.</title>
        <authorList>
            <person name="Goeker M."/>
        </authorList>
    </citation>
    <scope>NUCLEOTIDE SEQUENCE [LARGE SCALE GENOMIC DNA]</scope>
    <source>
        <strain evidence="2 3">DSM 28520</strain>
    </source>
</reference>
<keyword evidence="3" id="KW-1185">Reference proteome</keyword>
<dbReference type="Proteomes" id="UP000245462">
    <property type="component" value="Unassembled WGS sequence"/>
</dbReference>
<dbReference type="AlphaFoldDB" id="A0A2U1FMU9"/>
<dbReference type="RefSeq" id="WP_116678735.1">
    <property type="nucleotide sequence ID" value="NZ_JBGYUN010000226.1"/>
</dbReference>
<accession>A0A2U1FMU9</accession>
<comment type="caution">
    <text evidence="2">The sequence shown here is derived from an EMBL/GenBank/DDBJ whole genome shotgun (WGS) entry which is preliminary data.</text>
</comment>
<proteinExistence type="predicted"/>
<evidence type="ECO:0000313" key="2">
    <source>
        <dbReference type="EMBL" id="PVZ13432.1"/>
    </source>
</evidence>
<name>A0A2U1FMU9_9PORP</name>
<keyword evidence="1" id="KW-0472">Membrane</keyword>
<evidence type="ECO:0000313" key="3">
    <source>
        <dbReference type="Proteomes" id="UP000245462"/>
    </source>
</evidence>
<feature type="transmembrane region" description="Helical" evidence="1">
    <location>
        <begin position="88"/>
        <end position="107"/>
    </location>
</feature>